<comment type="caution">
    <text evidence="11">The sequence shown here is derived from an EMBL/GenBank/DDBJ whole genome shotgun (WGS) entry which is preliminary data.</text>
</comment>
<dbReference type="PANTHER" id="PTHR30065:SF8">
    <property type="entry name" value="FLAGELLAR BIOSYNTHETIC PROTEIN FLIR"/>
    <property type="match status" value="1"/>
</dbReference>
<feature type="transmembrane region" description="Helical" evidence="10">
    <location>
        <begin position="181"/>
        <end position="207"/>
    </location>
</feature>
<keyword evidence="5 10" id="KW-0812">Transmembrane</keyword>
<evidence type="ECO:0000256" key="5">
    <source>
        <dbReference type="ARBA" id="ARBA00022692"/>
    </source>
</evidence>
<feature type="transmembrane region" description="Helical" evidence="10">
    <location>
        <begin position="41"/>
        <end position="61"/>
    </location>
</feature>
<comment type="subcellular location">
    <subcellularLocation>
        <location evidence="10">Cell membrane</location>
        <topology evidence="10">Multi-pass membrane protein</topology>
    </subcellularLocation>
    <subcellularLocation>
        <location evidence="10">Bacterial flagellum basal body</location>
    </subcellularLocation>
</comment>
<gene>
    <name evidence="11" type="primary">fliR_2</name>
    <name evidence="11" type="ORF">GCM10023116_42080</name>
</gene>
<comment type="function">
    <text evidence="1 10">Role in flagellar biosynthesis.</text>
</comment>
<feature type="transmembrane region" description="Helical" evidence="10">
    <location>
        <begin position="219"/>
        <end position="240"/>
    </location>
</feature>
<feature type="transmembrane region" description="Helical" evidence="10">
    <location>
        <begin position="134"/>
        <end position="154"/>
    </location>
</feature>
<dbReference type="RefSeq" id="WP_345198394.1">
    <property type="nucleotide sequence ID" value="NZ_BAABFL010000465.1"/>
</dbReference>
<dbReference type="EMBL" id="BAABFL010000465">
    <property type="protein sequence ID" value="GAA4651924.1"/>
    <property type="molecule type" value="Genomic_DNA"/>
</dbReference>
<keyword evidence="12" id="KW-1185">Reference proteome</keyword>
<dbReference type="Proteomes" id="UP001500604">
    <property type="component" value="Unassembled WGS sequence"/>
</dbReference>
<keyword evidence="11" id="KW-0969">Cilium</keyword>
<evidence type="ECO:0000256" key="8">
    <source>
        <dbReference type="ARBA" id="ARBA00023143"/>
    </source>
</evidence>
<evidence type="ECO:0000256" key="9">
    <source>
        <dbReference type="NCBIfam" id="TIGR01400"/>
    </source>
</evidence>
<reference evidence="12" key="1">
    <citation type="journal article" date="2019" name="Int. J. Syst. Evol. Microbiol.">
        <title>The Global Catalogue of Microorganisms (GCM) 10K type strain sequencing project: providing services to taxonomists for standard genome sequencing and annotation.</title>
        <authorList>
            <consortium name="The Broad Institute Genomics Platform"/>
            <consortium name="The Broad Institute Genome Sequencing Center for Infectious Disease"/>
            <person name="Wu L."/>
            <person name="Ma J."/>
        </authorList>
    </citation>
    <scope>NUCLEOTIDE SEQUENCE [LARGE SCALE GENOMIC DNA]</scope>
    <source>
        <strain evidence="12">JCM 17805</strain>
    </source>
</reference>
<keyword evidence="4 10" id="KW-1003">Cell membrane</keyword>
<proteinExistence type="inferred from homology"/>
<name>A0ABP8V7G9_9GAMM</name>
<keyword evidence="7 10" id="KW-0472">Membrane</keyword>
<comment type="similarity">
    <text evidence="2 10">Belongs to the FliR/MopE/SpaR family.</text>
</comment>
<evidence type="ECO:0000256" key="4">
    <source>
        <dbReference type="ARBA" id="ARBA00022475"/>
    </source>
</evidence>
<keyword evidence="11" id="KW-0966">Cell projection</keyword>
<accession>A0ABP8V7G9</accession>
<keyword evidence="6 10" id="KW-1133">Transmembrane helix</keyword>
<dbReference type="NCBIfam" id="TIGR01400">
    <property type="entry name" value="fliR"/>
    <property type="match status" value="1"/>
</dbReference>
<dbReference type="PRINTS" id="PR00953">
    <property type="entry name" value="TYPE3IMRPROT"/>
</dbReference>
<evidence type="ECO:0000313" key="11">
    <source>
        <dbReference type="EMBL" id="GAA4651924.1"/>
    </source>
</evidence>
<sequence length="259" mass="27471">MADLTLSLTQMDEWLCRGIWGVTRLGSALMIMPLTSDLVPATLRLVIAIALVLPIFPTITLPQPGIAAFSAEAMLITAGELLTGLVLGFIPALYLSLFALAGNLVAMQMGLGMAQLNDPVGGISVPALSHFYQFGALTLFIAMNGHGVVFSILLESYQTLPTGSFTPLQTLLPTLVKQAAWLFSAGLLLALPAIFSLLIVSLALGFLTRAAPQLNMMSIGFPATLLAGLIILLITSHRFADAVGRYTTEALLMMRQLTG</sequence>
<protein>
    <recommendedName>
        <fullName evidence="3 9">Flagellar biosynthetic protein FliR</fullName>
    </recommendedName>
</protein>
<dbReference type="PANTHER" id="PTHR30065">
    <property type="entry name" value="FLAGELLAR BIOSYNTHETIC PROTEIN FLIR"/>
    <property type="match status" value="1"/>
</dbReference>
<feature type="transmembrane region" description="Helical" evidence="10">
    <location>
        <begin position="81"/>
        <end position="106"/>
    </location>
</feature>
<evidence type="ECO:0000313" key="12">
    <source>
        <dbReference type="Proteomes" id="UP001500604"/>
    </source>
</evidence>
<dbReference type="InterPro" id="IPR002010">
    <property type="entry name" value="T3SS_IM_R"/>
</dbReference>
<evidence type="ECO:0000256" key="2">
    <source>
        <dbReference type="ARBA" id="ARBA00009772"/>
    </source>
</evidence>
<dbReference type="Pfam" id="PF01311">
    <property type="entry name" value="Bac_export_1"/>
    <property type="match status" value="1"/>
</dbReference>
<organism evidence="11 12">
    <name type="scientific">Kistimonas scapharcae</name>
    <dbReference type="NCBI Taxonomy" id="1036133"/>
    <lineage>
        <taxon>Bacteria</taxon>
        <taxon>Pseudomonadati</taxon>
        <taxon>Pseudomonadota</taxon>
        <taxon>Gammaproteobacteria</taxon>
        <taxon>Oceanospirillales</taxon>
        <taxon>Endozoicomonadaceae</taxon>
        <taxon>Kistimonas</taxon>
    </lineage>
</organism>
<keyword evidence="11" id="KW-0282">Flagellum</keyword>
<dbReference type="InterPro" id="IPR006303">
    <property type="entry name" value="FliR"/>
</dbReference>
<evidence type="ECO:0000256" key="6">
    <source>
        <dbReference type="ARBA" id="ARBA00022989"/>
    </source>
</evidence>
<evidence type="ECO:0000256" key="1">
    <source>
        <dbReference type="ARBA" id="ARBA00002578"/>
    </source>
</evidence>
<evidence type="ECO:0000256" key="3">
    <source>
        <dbReference type="ARBA" id="ARBA00021717"/>
    </source>
</evidence>
<evidence type="ECO:0000256" key="7">
    <source>
        <dbReference type="ARBA" id="ARBA00023136"/>
    </source>
</evidence>
<evidence type="ECO:0000256" key="10">
    <source>
        <dbReference type="RuleBase" id="RU362071"/>
    </source>
</evidence>
<keyword evidence="8 10" id="KW-0975">Bacterial flagellum</keyword>